<dbReference type="InterPro" id="IPR023375">
    <property type="entry name" value="ADC_dom_sf"/>
</dbReference>
<protein>
    <submittedName>
        <fullName evidence="1">Acetoacetate decarboxylase</fullName>
    </submittedName>
</protein>
<dbReference type="SUPFAM" id="SSF160104">
    <property type="entry name" value="Acetoacetate decarboxylase-like"/>
    <property type="match status" value="1"/>
</dbReference>
<dbReference type="STRING" id="1732.SAMN02910417_01916"/>
<sequence>MKSKLVLSAEEARLEPTAIMGNESGIYFTFKSDLAVIADILPEPLEPAFPLVSGYVVEINNPSFGEPYKEAMLGVYVKVNGVVGMYPVSFLLSGPGAEMATYLGREKTGLSKKICDKEDDIKLEQKGDVLRGTVKRKGELLLDVSLKLGEYNDPSVGNIYNNPAPEKKCSGTSFYFHTFLEPDENGKATYKKVNLISNEAEYTYKVWKPGKVSVRLYSSLNDPWGIFPVFANMGGAYSENDLEMKDLFIIGNPSPEKVMPKLMSVRFDKAALVKGDKKYGYRNTRQNRKFNDKK</sequence>
<accession>A0A1G6BYI1</accession>
<dbReference type="GO" id="GO:0016829">
    <property type="term" value="F:lyase activity"/>
    <property type="evidence" value="ECO:0007669"/>
    <property type="project" value="InterPro"/>
</dbReference>
<dbReference type="Pfam" id="PF06314">
    <property type="entry name" value="ADC"/>
    <property type="match status" value="1"/>
</dbReference>
<dbReference type="InterPro" id="IPR010451">
    <property type="entry name" value="Acetoacetate_decarboxylase"/>
</dbReference>
<dbReference type="RefSeq" id="WP_090174134.1">
    <property type="nucleotide sequence ID" value="NZ_FMXR01000013.1"/>
</dbReference>
<dbReference type="EMBL" id="FMXR01000013">
    <property type="protein sequence ID" value="SDB25647.1"/>
    <property type="molecule type" value="Genomic_DNA"/>
</dbReference>
<reference evidence="1 2" key="1">
    <citation type="submission" date="2016-10" db="EMBL/GenBank/DDBJ databases">
        <authorList>
            <person name="de Groot N.N."/>
        </authorList>
    </citation>
    <scope>NUCLEOTIDE SEQUENCE [LARGE SCALE GENOMIC DNA]</scope>
    <source>
        <strain evidence="1 2">DSM 3217</strain>
    </source>
</reference>
<keyword evidence="2" id="KW-1185">Reference proteome</keyword>
<proteinExistence type="predicted"/>
<dbReference type="Proteomes" id="UP000199228">
    <property type="component" value="Unassembled WGS sequence"/>
</dbReference>
<dbReference type="OrthoDB" id="2313578at2"/>
<evidence type="ECO:0000313" key="2">
    <source>
        <dbReference type="Proteomes" id="UP000199228"/>
    </source>
</evidence>
<dbReference type="AlphaFoldDB" id="A0A1G6BYI1"/>
<organism evidence="1 2">
    <name type="scientific">Eubacterium oxidoreducens</name>
    <dbReference type="NCBI Taxonomy" id="1732"/>
    <lineage>
        <taxon>Bacteria</taxon>
        <taxon>Bacillati</taxon>
        <taxon>Bacillota</taxon>
        <taxon>Clostridia</taxon>
        <taxon>Eubacteriales</taxon>
        <taxon>Eubacteriaceae</taxon>
        <taxon>Eubacterium</taxon>
    </lineage>
</organism>
<evidence type="ECO:0000313" key="1">
    <source>
        <dbReference type="EMBL" id="SDB25647.1"/>
    </source>
</evidence>
<gene>
    <name evidence="1" type="ORF">SAMN02910417_01916</name>
</gene>
<name>A0A1G6BYI1_EUBOX</name>
<dbReference type="Gene3D" id="2.40.400.10">
    <property type="entry name" value="Acetoacetate decarboxylase-like"/>
    <property type="match status" value="1"/>
</dbReference>